<feature type="signal peptide" evidence="2">
    <location>
        <begin position="1"/>
        <end position="19"/>
    </location>
</feature>
<dbReference type="AlphaFoldDB" id="A0A9Q0H9V5"/>
<organism evidence="3 4">
    <name type="scientific">Protea cynaroides</name>
    <dbReference type="NCBI Taxonomy" id="273540"/>
    <lineage>
        <taxon>Eukaryota</taxon>
        <taxon>Viridiplantae</taxon>
        <taxon>Streptophyta</taxon>
        <taxon>Embryophyta</taxon>
        <taxon>Tracheophyta</taxon>
        <taxon>Spermatophyta</taxon>
        <taxon>Magnoliopsida</taxon>
        <taxon>Proteales</taxon>
        <taxon>Proteaceae</taxon>
        <taxon>Protea</taxon>
    </lineage>
</organism>
<dbReference type="EMBL" id="JAMYWD010000009">
    <property type="protein sequence ID" value="KAJ4960863.1"/>
    <property type="molecule type" value="Genomic_DNA"/>
</dbReference>
<comment type="caution">
    <text evidence="3">The sequence shown here is derived from an EMBL/GenBank/DDBJ whole genome shotgun (WGS) entry which is preliminary data.</text>
</comment>
<name>A0A9Q0H9V5_9MAGN</name>
<keyword evidence="4" id="KW-1185">Reference proteome</keyword>
<evidence type="ECO:0000256" key="1">
    <source>
        <dbReference type="SAM" id="MobiDB-lite"/>
    </source>
</evidence>
<evidence type="ECO:0000313" key="3">
    <source>
        <dbReference type="EMBL" id="KAJ4960863.1"/>
    </source>
</evidence>
<feature type="region of interest" description="Disordered" evidence="1">
    <location>
        <begin position="37"/>
        <end position="64"/>
    </location>
</feature>
<evidence type="ECO:0000313" key="4">
    <source>
        <dbReference type="Proteomes" id="UP001141806"/>
    </source>
</evidence>
<proteinExistence type="predicted"/>
<accession>A0A9Q0H9V5</accession>
<keyword evidence="2" id="KW-0732">Signal</keyword>
<reference evidence="3" key="1">
    <citation type="journal article" date="2023" name="Plant J.">
        <title>The genome of the king protea, Protea cynaroides.</title>
        <authorList>
            <person name="Chang J."/>
            <person name="Duong T.A."/>
            <person name="Schoeman C."/>
            <person name="Ma X."/>
            <person name="Roodt D."/>
            <person name="Barker N."/>
            <person name="Li Z."/>
            <person name="Van de Peer Y."/>
            <person name="Mizrachi E."/>
        </authorList>
    </citation>
    <scope>NUCLEOTIDE SEQUENCE</scope>
    <source>
        <tissue evidence="3">Young leaves</tissue>
    </source>
</reference>
<evidence type="ECO:0000256" key="2">
    <source>
        <dbReference type="SAM" id="SignalP"/>
    </source>
</evidence>
<sequence length="110" mass="12814">MEIAFQWVWLLLCLGSHYSKEIKLKLRVERESIEQTRGEIEKEEKIAEPARGKREVGRKNKPANSVSDVAGTMIKDYVYTPTYEQVEAMNEQAMEDYCDSLNERFNCGYV</sequence>
<feature type="chain" id="PRO_5040306140" evidence="2">
    <location>
        <begin position="20"/>
        <end position="110"/>
    </location>
</feature>
<gene>
    <name evidence="3" type="ORF">NE237_020773</name>
</gene>
<dbReference type="Proteomes" id="UP001141806">
    <property type="component" value="Unassembled WGS sequence"/>
</dbReference>
<protein>
    <submittedName>
        <fullName evidence="3">Uncharacterized protein</fullName>
    </submittedName>
</protein>
<feature type="compositionally biased region" description="Basic and acidic residues" evidence="1">
    <location>
        <begin position="37"/>
        <end position="58"/>
    </location>
</feature>